<dbReference type="EMBL" id="BAAADM010000027">
    <property type="protein sequence ID" value="GAA0435397.1"/>
    <property type="molecule type" value="Genomic_DNA"/>
</dbReference>
<keyword evidence="2" id="KW-1185">Reference proteome</keyword>
<proteinExistence type="predicted"/>
<dbReference type="SUPFAM" id="SSF46785">
    <property type="entry name" value="Winged helix' DNA-binding domain"/>
    <property type="match status" value="1"/>
</dbReference>
<accession>A0ABP3J003</accession>
<gene>
    <name evidence="1" type="ORF">GCM10008983_09970</name>
</gene>
<dbReference type="RefSeq" id="WP_343751568.1">
    <property type="nucleotide sequence ID" value="NZ_BAAADM010000027.1"/>
</dbReference>
<sequence>MKEIHLKLILIYLNDYEDQYELHEIKKLCNYTTSQMFEALQSIEEKGFIQYENNKFSLKILDKGREYLQENNLNEISIDDLYESTVTLNISNNTIGFEDIYIPQNFKK</sequence>
<dbReference type="Proteomes" id="UP001501459">
    <property type="component" value="Unassembled WGS sequence"/>
</dbReference>
<reference evidence="2" key="1">
    <citation type="journal article" date="2019" name="Int. J. Syst. Evol. Microbiol.">
        <title>The Global Catalogue of Microorganisms (GCM) 10K type strain sequencing project: providing services to taxonomists for standard genome sequencing and annotation.</title>
        <authorList>
            <consortium name="The Broad Institute Genomics Platform"/>
            <consortium name="The Broad Institute Genome Sequencing Center for Infectious Disease"/>
            <person name="Wu L."/>
            <person name="Ma J."/>
        </authorList>
    </citation>
    <scope>NUCLEOTIDE SEQUENCE [LARGE SCALE GENOMIC DNA]</scope>
    <source>
        <strain evidence="2">JCM 12149</strain>
    </source>
</reference>
<name>A0ABP3J003_9BACI</name>
<comment type="caution">
    <text evidence="1">The sequence shown here is derived from an EMBL/GenBank/DDBJ whole genome shotgun (WGS) entry which is preliminary data.</text>
</comment>
<evidence type="ECO:0000313" key="1">
    <source>
        <dbReference type="EMBL" id="GAA0435397.1"/>
    </source>
</evidence>
<organism evidence="1 2">
    <name type="scientific">Lentibacillus halophilus</name>
    <dbReference type="NCBI Taxonomy" id="295065"/>
    <lineage>
        <taxon>Bacteria</taxon>
        <taxon>Bacillati</taxon>
        <taxon>Bacillota</taxon>
        <taxon>Bacilli</taxon>
        <taxon>Bacillales</taxon>
        <taxon>Bacillaceae</taxon>
        <taxon>Lentibacillus</taxon>
    </lineage>
</organism>
<evidence type="ECO:0000313" key="2">
    <source>
        <dbReference type="Proteomes" id="UP001501459"/>
    </source>
</evidence>
<protein>
    <submittedName>
        <fullName evidence="1">Uncharacterized protein</fullName>
    </submittedName>
</protein>
<dbReference type="InterPro" id="IPR036390">
    <property type="entry name" value="WH_DNA-bd_sf"/>
</dbReference>